<dbReference type="Proteomes" id="UP000606974">
    <property type="component" value="Unassembled WGS sequence"/>
</dbReference>
<gene>
    <name evidence="1" type="ORF">GJ744_003200</name>
</gene>
<protein>
    <submittedName>
        <fullName evidence="1">Uncharacterized protein</fullName>
    </submittedName>
</protein>
<keyword evidence="2" id="KW-1185">Reference proteome</keyword>
<evidence type="ECO:0000313" key="2">
    <source>
        <dbReference type="Proteomes" id="UP000606974"/>
    </source>
</evidence>
<accession>A0A8H7APQ8</accession>
<sequence>MKNRDGITVLIYLVKNEKAAAIATDVCGWTPLAWAMVPPGYLDSVNESNENDPVNINKPDDTLGRTGSFTDRYGWFLAPRGISPRSLGVLT</sequence>
<name>A0A8H7APQ8_9EURO</name>
<dbReference type="EMBL" id="JAACFV010000016">
    <property type="protein sequence ID" value="KAF7511967.1"/>
    <property type="molecule type" value="Genomic_DNA"/>
</dbReference>
<organism evidence="1 2">
    <name type="scientific">Endocarpon pusillum</name>
    <dbReference type="NCBI Taxonomy" id="364733"/>
    <lineage>
        <taxon>Eukaryota</taxon>
        <taxon>Fungi</taxon>
        <taxon>Dikarya</taxon>
        <taxon>Ascomycota</taxon>
        <taxon>Pezizomycotina</taxon>
        <taxon>Eurotiomycetes</taxon>
        <taxon>Chaetothyriomycetidae</taxon>
        <taxon>Verrucariales</taxon>
        <taxon>Verrucariaceae</taxon>
        <taxon>Endocarpon</taxon>
    </lineage>
</organism>
<dbReference type="OrthoDB" id="5135691at2759"/>
<reference evidence="1" key="1">
    <citation type="submission" date="2020-02" db="EMBL/GenBank/DDBJ databases">
        <authorList>
            <person name="Palmer J.M."/>
        </authorList>
    </citation>
    <scope>NUCLEOTIDE SEQUENCE</scope>
    <source>
        <strain evidence="1">EPUS1.4</strain>
        <tissue evidence="1">Thallus</tissue>
    </source>
</reference>
<comment type="caution">
    <text evidence="1">The sequence shown here is derived from an EMBL/GenBank/DDBJ whole genome shotgun (WGS) entry which is preliminary data.</text>
</comment>
<evidence type="ECO:0000313" key="1">
    <source>
        <dbReference type="EMBL" id="KAF7511967.1"/>
    </source>
</evidence>
<dbReference type="AlphaFoldDB" id="A0A8H7APQ8"/>
<proteinExistence type="predicted"/>